<organism evidence="1 2">
    <name type="scientific">Ameiurus melas</name>
    <name type="common">Black bullhead</name>
    <name type="synonym">Silurus melas</name>
    <dbReference type="NCBI Taxonomy" id="219545"/>
    <lineage>
        <taxon>Eukaryota</taxon>
        <taxon>Metazoa</taxon>
        <taxon>Chordata</taxon>
        <taxon>Craniata</taxon>
        <taxon>Vertebrata</taxon>
        <taxon>Euteleostomi</taxon>
        <taxon>Actinopterygii</taxon>
        <taxon>Neopterygii</taxon>
        <taxon>Teleostei</taxon>
        <taxon>Ostariophysi</taxon>
        <taxon>Siluriformes</taxon>
        <taxon>Ictaluridae</taxon>
        <taxon>Ameiurus</taxon>
    </lineage>
</organism>
<evidence type="ECO:0008006" key="3">
    <source>
        <dbReference type="Google" id="ProtNLM"/>
    </source>
</evidence>
<dbReference type="Proteomes" id="UP000593565">
    <property type="component" value="Unassembled WGS sequence"/>
</dbReference>
<reference evidence="1 2" key="1">
    <citation type="submission" date="2020-02" db="EMBL/GenBank/DDBJ databases">
        <title>A chromosome-scale genome assembly of the black bullhead catfish (Ameiurus melas).</title>
        <authorList>
            <person name="Wen M."/>
            <person name="Zham M."/>
            <person name="Cabau C."/>
            <person name="Klopp C."/>
            <person name="Donnadieu C."/>
            <person name="Roques C."/>
            <person name="Bouchez O."/>
            <person name="Lampietro C."/>
            <person name="Jouanno E."/>
            <person name="Herpin A."/>
            <person name="Louis A."/>
            <person name="Berthelot C."/>
            <person name="Parey E."/>
            <person name="Roest-Crollius H."/>
            <person name="Braasch I."/>
            <person name="Postlethwait J."/>
            <person name="Robinson-Rechavi M."/>
            <person name="Echchiki A."/>
            <person name="Begum T."/>
            <person name="Montfort J."/>
            <person name="Schartl M."/>
            <person name="Bobe J."/>
            <person name="Guiguen Y."/>
        </authorList>
    </citation>
    <scope>NUCLEOTIDE SEQUENCE [LARGE SCALE GENOMIC DNA]</scope>
    <source>
        <strain evidence="1">M_S1</strain>
        <tissue evidence="1">Blood</tissue>
    </source>
</reference>
<protein>
    <recommendedName>
        <fullName evidence="3">Reverse transcriptase</fullName>
    </recommendedName>
</protein>
<accession>A0A7J6A116</accession>
<sequence>MTVRKTTHLLNDQVLCLTMVDVRKTQDRVNQQKPTRPDNNPGRVLRGCADQLADVFTDINISLHSAIVPMCFTATTIVPMPKKSSVSCLNDYRPIALTSITMKCFERLVMKHIKTVLPPHSLITILTAQRMMPSPLPYIWPSTTWTKRTPMFKCCS</sequence>
<gene>
    <name evidence="1" type="ORF">AMELA_G00216620</name>
</gene>
<keyword evidence="2" id="KW-1185">Reference proteome</keyword>
<dbReference type="AlphaFoldDB" id="A0A7J6A116"/>
<dbReference type="EMBL" id="JAAGNN010000019">
    <property type="protein sequence ID" value="KAF4076575.1"/>
    <property type="molecule type" value="Genomic_DNA"/>
</dbReference>
<evidence type="ECO:0000313" key="2">
    <source>
        <dbReference type="Proteomes" id="UP000593565"/>
    </source>
</evidence>
<dbReference type="PANTHER" id="PTHR47510">
    <property type="entry name" value="REVERSE TRANSCRIPTASE DOMAIN-CONTAINING PROTEIN"/>
    <property type="match status" value="1"/>
</dbReference>
<dbReference type="PANTHER" id="PTHR47510:SF3">
    <property type="entry name" value="ENDO_EXONUCLEASE_PHOSPHATASE DOMAIN-CONTAINING PROTEIN"/>
    <property type="match status" value="1"/>
</dbReference>
<evidence type="ECO:0000313" key="1">
    <source>
        <dbReference type="EMBL" id="KAF4076575.1"/>
    </source>
</evidence>
<proteinExistence type="predicted"/>
<name>A0A7J6A116_AMEME</name>
<comment type="caution">
    <text evidence="1">The sequence shown here is derived from an EMBL/GenBank/DDBJ whole genome shotgun (WGS) entry which is preliminary data.</text>
</comment>